<name>A0A8A4TQB9_SULCO</name>
<accession>A0A8A4TQB9</accession>
<keyword evidence="3" id="KW-1185">Reference proteome</keyword>
<dbReference type="SUPFAM" id="SSF55486">
    <property type="entry name" value="Metalloproteases ('zincins'), catalytic domain"/>
    <property type="match status" value="1"/>
</dbReference>
<evidence type="ECO:0000313" key="3">
    <source>
        <dbReference type="Proteomes" id="UP000663929"/>
    </source>
</evidence>
<dbReference type="InterPro" id="IPR004027">
    <property type="entry name" value="SEC_C_motif"/>
</dbReference>
<dbReference type="AlphaFoldDB" id="A0A8A4TQB9"/>
<reference evidence="2" key="1">
    <citation type="submission" date="2021-03" db="EMBL/GenBank/DDBJ databases">
        <title>Acanthopleuribacteraceae sp. M133.</title>
        <authorList>
            <person name="Wang G."/>
        </authorList>
    </citation>
    <scope>NUCLEOTIDE SEQUENCE</scope>
    <source>
        <strain evidence="2">M133</strain>
    </source>
</reference>
<feature type="transmembrane region" description="Helical" evidence="1">
    <location>
        <begin position="52"/>
        <end position="71"/>
    </location>
</feature>
<organism evidence="2 3">
    <name type="scientific">Sulfidibacter corallicola</name>
    <dbReference type="NCBI Taxonomy" id="2818388"/>
    <lineage>
        <taxon>Bacteria</taxon>
        <taxon>Pseudomonadati</taxon>
        <taxon>Acidobacteriota</taxon>
        <taxon>Holophagae</taxon>
        <taxon>Acanthopleuribacterales</taxon>
        <taxon>Acanthopleuribacteraceae</taxon>
        <taxon>Sulfidibacter</taxon>
    </lineage>
</organism>
<evidence type="ECO:0000313" key="2">
    <source>
        <dbReference type="EMBL" id="QTD48745.1"/>
    </source>
</evidence>
<dbReference type="PANTHER" id="PTHR30164:SF2">
    <property type="entry name" value="PROTEIN MTFA"/>
    <property type="match status" value="1"/>
</dbReference>
<dbReference type="InterPro" id="IPR010384">
    <property type="entry name" value="MtfA_fam"/>
</dbReference>
<evidence type="ECO:0000256" key="1">
    <source>
        <dbReference type="SAM" id="Phobius"/>
    </source>
</evidence>
<dbReference type="InterPro" id="IPR024079">
    <property type="entry name" value="MetalloPept_cat_dom_sf"/>
</dbReference>
<dbReference type="InterPro" id="IPR042252">
    <property type="entry name" value="MtfA_N"/>
</dbReference>
<dbReference type="Gene3D" id="1.10.472.150">
    <property type="entry name" value="Glucose-regulated metallo-peptidase M90, N-terminal domain"/>
    <property type="match status" value="1"/>
</dbReference>
<gene>
    <name evidence="2" type="ORF">J3U87_24455</name>
</gene>
<sequence length="350" mass="39490">MIGRSLARNPEAPLLVDAQTLKRNRLNSLKLSALIALPILLMAGYLHRDRTAAILLLVLAGVCALVGYRLFTAKVRRRWNILAQPVPEAYEPLLKQHVAYYNALEPDCQARFLRLVQVFLAETPISGIDLEVTDHHRILVAASAVIPVMGFPHWEYEYLSEVLLYPANFDKNYDVGSGEDQRILGMVHGSLNNGVVILSEPALVAGFANPHDKRNVGIHEFAHMVDKRDGSIDGVAAALPPDLIAPWRNLMEEKMREVCKGGKGAIDPYGKTNEQEFLAVTTEYFFESPQKLAKAHPKVYEMLSRIYNQDTAQIFAEEYHLLTRKRLGRNDPCPCHSGRKYKRCCLRRKH</sequence>
<dbReference type="CDD" id="cd20169">
    <property type="entry name" value="Peptidase_M90_mtfA"/>
    <property type="match status" value="1"/>
</dbReference>
<dbReference type="GO" id="GO:0005829">
    <property type="term" value="C:cytosol"/>
    <property type="evidence" value="ECO:0007669"/>
    <property type="project" value="TreeGrafter"/>
</dbReference>
<dbReference type="Pfam" id="PF02810">
    <property type="entry name" value="SEC-C"/>
    <property type="match status" value="1"/>
</dbReference>
<keyword evidence="1" id="KW-0472">Membrane</keyword>
<dbReference type="Pfam" id="PF06167">
    <property type="entry name" value="Peptidase_M90"/>
    <property type="match status" value="1"/>
</dbReference>
<protein>
    <submittedName>
        <fullName evidence="2">Zinc-dependent peptidase</fullName>
    </submittedName>
</protein>
<keyword evidence="1" id="KW-1133">Transmembrane helix</keyword>
<feature type="transmembrane region" description="Helical" evidence="1">
    <location>
        <begin position="29"/>
        <end position="46"/>
    </location>
</feature>
<dbReference type="SUPFAM" id="SSF103642">
    <property type="entry name" value="Sec-C motif"/>
    <property type="match status" value="1"/>
</dbReference>
<dbReference type="KEGG" id="scor:J3U87_24455"/>
<keyword evidence="1" id="KW-0812">Transmembrane</keyword>
<dbReference type="Gene3D" id="3.40.390.10">
    <property type="entry name" value="Collagenase (Catalytic Domain)"/>
    <property type="match status" value="1"/>
</dbReference>
<dbReference type="PANTHER" id="PTHR30164">
    <property type="entry name" value="MTFA PEPTIDASE"/>
    <property type="match status" value="1"/>
</dbReference>
<dbReference type="GO" id="GO:0008237">
    <property type="term" value="F:metallopeptidase activity"/>
    <property type="evidence" value="ECO:0007669"/>
    <property type="project" value="InterPro"/>
</dbReference>
<dbReference type="RefSeq" id="WP_237378396.1">
    <property type="nucleotide sequence ID" value="NZ_CP071793.1"/>
</dbReference>
<dbReference type="EMBL" id="CP071793">
    <property type="protein sequence ID" value="QTD48745.1"/>
    <property type="molecule type" value="Genomic_DNA"/>
</dbReference>
<dbReference type="GO" id="GO:0004177">
    <property type="term" value="F:aminopeptidase activity"/>
    <property type="evidence" value="ECO:0007669"/>
    <property type="project" value="TreeGrafter"/>
</dbReference>
<dbReference type="Proteomes" id="UP000663929">
    <property type="component" value="Chromosome"/>
</dbReference>
<proteinExistence type="predicted"/>